<dbReference type="AlphaFoldDB" id="A0A8X6XV89"/>
<gene>
    <name evidence="1" type="ORF">TNIN_369201</name>
</gene>
<comment type="caution">
    <text evidence="1">The sequence shown here is derived from an EMBL/GenBank/DDBJ whole genome shotgun (WGS) entry which is preliminary data.</text>
</comment>
<dbReference type="Proteomes" id="UP000886998">
    <property type="component" value="Unassembled WGS sequence"/>
</dbReference>
<sequence length="113" mass="13077">MKVICPKEVAGLTSNYIMSSFFSFPALDGFFENSQDESSNGKEGHFLTRRMSPMRKVPLFSPRRIYAAQKVIRKERFLFARRTMEHVSKGMSCTRIRKRFQPCSIATTSDIEK</sequence>
<evidence type="ECO:0000313" key="2">
    <source>
        <dbReference type="Proteomes" id="UP000886998"/>
    </source>
</evidence>
<accession>A0A8X6XV89</accession>
<dbReference type="EMBL" id="BMAV01013211">
    <property type="protein sequence ID" value="GFY60605.1"/>
    <property type="molecule type" value="Genomic_DNA"/>
</dbReference>
<reference evidence="1" key="1">
    <citation type="submission" date="2020-08" db="EMBL/GenBank/DDBJ databases">
        <title>Multicomponent nature underlies the extraordinary mechanical properties of spider dragline silk.</title>
        <authorList>
            <person name="Kono N."/>
            <person name="Nakamura H."/>
            <person name="Mori M."/>
            <person name="Yoshida Y."/>
            <person name="Ohtoshi R."/>
            <person name="Malay A.D."/>
            <person name="Moran D.A.P."/>
            <person name="Tomita M."/>
            <person name="Numata K."/>
            <person name="Arakawa K."/>
        </authorList>
    </citation>
    <scope>NUCLEOTIDE SEQUENCE</scope>
</reference>
<proteinExistence type="predicted"/>
<dbReference type="OrthoDB" id="10597008at2759"/>
<organism evidence="1 2">
    <name type="scientific">Trichonephila inaurata madagascariensis</name>
    <dbReference type="NCBI Taxonomy" id="2747483"/>
    <lineage>
        <taxon>Eukaryota</taxon>
        <taxon>Metazoa</taxon>
        <taxon>Ecdysozoa</taxon>
        <taxon>Arthropoda</taxon>
        <taxon>Chelicerata</taxon>
        <taxon>Arachnida</taxon>
        <taxon>Araneae</taxon>
        <taxon>Araneomorphae</taxon>
        <taxon>Entelegynae</taxon>
        <taxon>Araneoidea</taxon>
        <taxon>Nephilidae</taxon>
        <taxon>Trichonephila</taxon>
        <taxon>Trichonephila inaurata</taxon>
    </lineage>
</organism>
<name>A0A8X6XV89_9ARAC</name>
<evidence type="ECO:0000313" key="1">
    <source>
        <dbReference type="EMBL" id="GFY60605.1"/>
    </source>
</evidence>
<protein>
    <submittedName>
        <fullName evidence="1">Uncharacterized protein</fullName>
    </submittedName>
</protein>
<keyword evidence="2" id="KW-1185">Reference proteome</keyword>